<evidence type="ECO:0000313" key="4">
    <source>
        <dbReference type="EMBL" id="EDW75062.2"/>
    </source>
</evidence>
<dbReference type="PANTHER" id="PTHR11008">
    <property type="entry name" value="PROTEIN TAKEOUT-LIKE PROTEIN"/>
    <property type="match status" value="1"/>
</dbReference>
<name>B4MSH3_DROWI</name>
<dbReference type="InParanoid" id="B4MSH3"/>
<gene>
    <name evidence="4" type="primary">Dwil\GK19974</name>
    <name evidence="4" type="ORF">Dwil_GK19974</name>
</gene>
<keyword evidence="2" id="KW-0090">Biological rhythms</keyword>
<evidence type="ECO:0000256" key="2">
    <source>
        <dbReference type="ARBA" id="ARBA00023108"/>
    </source>
</evidence>
<dbReference type="AlphaFoldDB" id="B4MSH3"/>
<dbReference type="GO" id="GO:0005615">
    <property type="term" value="C:extracellular space"/>
    <property type="evidence" value="ECO:0007669"/>
    <property type="project" value="TreeGrafter"/>
</dbReference>
<dbReference type="OrthoDB" id="8118208at2759"/>
<dbReference type="SMART" id="SM00700">
    <property type="entry name" value="JHBP"/>
    <property type="match status" value="1"/>
</dbReference>
<evidence type="ECO:0000313" key="5">
    <source>
        <dbReference type="Proteomes" id="UP000007798"/>
    </source>
</evidence>
<dbReference type="InterPro" id="IPR010562">
    <property type="entry name" value="Haemolymph_juvenile_hormone-bd"/>
</dbReference>
<dbReference type="Pfam" id="PF06585">
    <property type="entry name" value="JHBP"/>
    <property type="match status" value="1"/>
</dbReference>
<dbReference type="HOGENOM" id="CLU_069908_0_2_1"/>
<evidence type="ECO:0000256" key="1">
    <source>
        <dbReference type="ARBA" id="ARBA00022729"/>
    </source>
</evidence>
<dbReference type="GO" id="GO:0007623">
    <property type="term" value="P:circadian rhythm"/>
    <property type="evidence" value="ECO:0007669"/>
    <property type="project" value="UniProtKB-ARBA"/>
</dbReference>
<evidence type="ECO:0000256" key="3">
    <source>
        <dbReference type="ARBA" id="ARBA00060902"/>
    </source>
</evidence>
<dbReference type="EMBL" id="CH963851">
    <property type="protein sequence ID" value="EDW75062.2"/>
    <property type="molecule type" value="Genomic_DNA"/>
</dbReference>
<dbReference type="STRING" id="7260.B4MSH3"/>
<keyword evidence="1" id="KW-0732">Signal</keyword>
<protein>
    <recommendedName>
        <fullName evidence="6">Circadian clock-controlled protein</fullName>
    </recommendedName>
</protein>
<dbReference type="Gene3D" id="3.15.10.30">
    <property type="entry name" value="Haemolymph juvenile hormone binding protein"/>
    <property type="match status" value="1"/>
</dbReference>
<dbReference type="KEGG" id="dwi:6641504"/>
<dbReference type="SMR" id="B4MSH3"/>
<keyword evidence="5" id="KW-1185">Reference proteome</keyword>
<dbReference type="InterPro" id="IPR038606">
    <property type="entry name" value="To_sf"/>
</dbReference>
<dbReference type="eggNOG" id="ENOG502T6I4">
    <property type="taxonomic scope" value="Eukaryota"/>
</dbReference>
<proteinExistence type="inferred from homology"/>
<dbReference type="Proteomes" id="UP000007798">
    <property type="component" value="Unassembled WGS sequence"/>
</dbReference>
<accession>B4MSH3</accession>
<evidence type="ECO:0008006" key="6">
    <source>
        <dbReference type="Google" id="ProtNLM"/>
    </source>
</evidence>
<reference evidence="4 5" key="1">
    <citation type="journal article" date="2007" name="Nature">
        <title>Evolution of genes and genomes on the Drosophila phylogeny.</title>
        <authorList>
            <consortium name="Drosophila 12 Genomes Consortium"/>
            <person name="Clark A.G."/>
            <person name="Eisen M.B."/>
            <person name="Smith D.R."/>
            <person name="Bergman C.M."/>
            <person name="Oliver B."/>
            <person name="Markow T.A."/>
            <person name="Kaufman T.C."/>
            <person name="Kellis M."/>
            <person name="Gelbart W."/>
            <person name="Iyer V.N."/>
            <person name="Pollard D.A."/>
            <person name="Sackton T.B."/>
            <person name="Larracuente A.M."/>
            <person name="Singh N.D."/>
            <person name="Abad J.P."/>
            <person name="Abt D.N."/>
            <person name="Adryan B."/>
            <person name="Aguade M."/>
            <person name="Akashi H."/>
            <person name="Anderson W.W."/>
            <person name="Aquadro C.F."/>
            <person name="Ardell D.H."/>
            <person name="Arguello R."/>
            <person name="Artieri C.G."/>
            <person name="Barbash D.A."/>
            <person name="Barker D."/>
            <person name="Barsanti P."/>
            <person name="Batterham P."/>
            <person name="Batzoglou S."/>
            <person name="Begun D."/>
            <person name="Bhutkar A."/>
            <person name="Blanco E."/>
            <person name="Bosak S.A."/>
            <person name="Bradley R.K."/>
            <person name="Brand A.D."/>
            <person name="Brent M.R."/>
            <person name="Brooks A.N."/>
            <person name="Brown R.H."/>
            <person name="Butlin R.K."/>
            <person name="Caggese C."/>
            <person name="Calvi B.R."/>
            <person name="Bernardo de Carvalho A."/>
            <person name="Caspi A."/>
            <person name="Castrezana S."/>
            <person name="Celniker S.E."/>
            <person name="Chang J.L."/>
            <person name="Chapple C."/>
            <person name="Chatterji S."/>
            <person name="Chinwalla A."/>
            <person name="Civetta A."/>
            <person name="Clifton S.W."/>
            <person name="Comeron J.M."/>
            <person name="Costello J.C."/>
            <person name="Coyne J.A."/>
            <person name="Daub J."/>
            <person name="David R.G."/>
            <person name="Delcher A.L."/>
            <person name="Delehaunty K."/>
            <person name="Do C.B."/>
            <person name="Ebling H."/>
            <person name="Edwards K."/>
            <person name="Eickbush T."/>
            <person name="Evans J.D."/>
            <person name="Filipski A."/>
            <person name="Findeiss S."/>
            <person name="Freyhult E."/>
            <person name="Fulton L."/>
            <person name="Fulton R."/>
            <person name="Garcia A.C."/>
            <person name="Gardiner A."/>
            <person name="Garfield D.A."/>
            <person name="Garvin B.E."/>
            <person name="Gibson G."/>
            <person name="Gilbert D."/>
            <person name="Gnerre S."/>
            <person name="Godfrey J."/>
            <person name="Good R."/>
            <person name="Gotea V."/>
            <person name="Gravely B."/>
            <person name="Greenberg A.J."/>
            <person name="Griffiths-Jones S."/>
            <person name="Gross S."/>
            <person name="Guigo R."/>
            <person name="Gustafson E.A."/>
            <person name="Haerty W."/>
            <person name="Hahn M.W."/>
            <person name="Halligan D.L."/>
            <person name="Halpern A.L."/>
            <person name="Halter G.M."/>
            <person name="Han M.V."/>
            <person name="Heger A."/>
            <person name="Hillier L."/>
            <person name="Hinrichs A.S."/>
            <person name="Holmes I."/>
            <person name="Hoskins R.A."/>
            <person name="Hubisz M.J."/>
            <person name="Hultmark D."/>
            <person name="Huntley M.A."/>
            <person name="Jaffe D.B."/>
            <person name="Jagadeeshan S."/>
            <person name="Jeck W.R."/>
            <person name="Johnson J."/>
            <person name="Jones C.D."/>
            <person name="Jordan W.C."/>
            <person name="Karpen G.H."/>
            <person name="Kataoka E."/>
            <person name="Keightley P.D."/>
            <person name="Kheradpour P."/>
            <person name="Kirkness E.F."/>
            <person name="Koerich L.B."/>
            <person name="Kristiansen K."/>
            <person name="Kudrna D."/>
            <person name="Kulathinal R.J."/>
            <person name="Kumar S."/>
            <person name="Kwok R."/>
            <person name="Lander E."/>
            <person name="Langley C.H."/>
            <person name="Lapoint R."/>
            <person name="Lazzaro B.P."/>
            <person name="Lee S.J."/>
            <person name="Levesque L."/>
            <person name="Li R."/>
            <person name="Lin C.F."/>
            <person name="Lin M.F."/>
            <person name="Lindblad-Toh K."/>
            <person name="Llopart A."/>
            <person name="Long M."/>
            <person name="Low L."/>
            <person name="Lozovsky E."/>
            <person name="Lu J."/>
            <person name="Luo M."/>
            <person name="Machado C.A."/>
            <person name="Makalowski W."/>
            <person name="Marzo M."/>
            <person name="Matsuda M."/>
            <person name="Matzkin L."/>
            <person name="McAllister B."/>
            <person name="McBride C.S."/>
            <person name="McKernan B."/>
            <person name="McKernan K."/>
            <person name="Mendez-Lago M."/>
            <person name="Minx P."/>
            <person name="Mollenhauer M.U."/>
            <person name="Montooth K."/>
            <person name="Mount S.M."/>
            <person name="Mu X."/>
            <person name="Myers E."/>
            <person name="Negre B."/>
            <person name="Newfeld S."/>
            <person name="Nielsen R."/>
            <person name="Noor M.A."/>
            <person name="O'Grady P."/>
            <person name="Pachter L."/>
            <person name="Papaceit M."/>
            <person name="Parisi M.J."/>
            <person name="Parisi M."/>
            <person name="Parts L."/>
            <person name="Pedersen J.S."/>
            <person name="Pesole G."/>
            <person name="Phillippy A.M."/>
            <person name="Ponting C.P."/>
            <person name="Pop M."/>
            <person name="Porcelli D."/>
            <person name="Powell J.R."/>
            <person name="Prohaska S."/>
            <person name="Pruitt K."/>
            <person name="Puig M."/>
            <person name="Quesneville H."/>
            <person name="Ram K.R."/>
            <person name="Rand D."/>
            <person name="Rasmussen M.D."/>
            <person name="Reed L.K."/>
            <person name="Reenan R."/>
            <person name="Reily A."/>
            <person name="Remington K.A."/>
            <person name="Rieger T.T."/>
            <person name="Ritchie M.G."/>
            <person name="Robin C."/>
            <person name="Rogers Y.H."/>
            <person name="Rohde C."/>
            <person name="Rozas J."/>
            <person name="Rubenfield M.J."/>
            <person name="Ruiz A."/>
            <person name="Russo S."/>
            <person name="Salzberg S.L."/>
            <person name="Sanchez-Gracia A."/>
            <person name="Saranga D.J."/>
            <person name="Sato H."/>
            <person name="Schaeffer S.W."/>
            <person name="Schatz M.C."/>
            <person name="Schlenke T."/>
            <person name="Schwartz R."/>
            <person name="Segarra C."/>
            <person name="Singh R.S."/>
            <person name="Sirot L."/>
            <person name="Sirota M."/>
            <person name="Sisneros N.B."/>
            <person name="Smith C.D."/>
            <person name="Smith T.F."/>
            <person name="Spieth J."/>
            <person name="Stage D.E."/>
            <person name="Stark A."/>
            <person name="Stephan W."/>
            <person name="Strausberg R.L."/>
            <person name="Strempel S."/>
            <person name="Sturgill D."/>
            <person name="Sutton G."/>
            <person name="Sutton G.G."/>
            <person name="Tao W."/>
            <person name="Teichmann S."/>
            <person name="Tobari Y.N."/>
            <person name="Tomimura Y."/>
            <person name="Tsolas J.M."/>
            <person name="Valente V.L."/>
            <person name="Venter E."/>
            <person name="Venter J.C."/>
            <person name="Vicario S."/>
            <person name="Vieira F.G."/>
            <person name="Vilella A.J."/>
            <person name="Villasante A."/>
            <person name="Walenz B."/>
            <person name="Wang J."/>
            <person name="Wasserman M."/>
            <person name="Watts T."/>
            <person name="Wilson D."/>
            <person name="Wilson R.K."/>
            <person name="Wing R.A."/>
            <person name="Wolfner M.F."/>
            <person name="Wong A."/>
            <person name="Wong G.K."/>
            <person name="Wu C.I."/>
            <person name="Wu G."/>
            <person name="Yamamoto D."/>
            <person name="Yang H.P."/>
            <person name="Yang S.P."/>
            <person name="Yorke J.A."/>
            <person name="Yoshida K."/>
            <person name="Zdobnov E."/>
            <person name="Zhang P."/>
            <person name="Zhang Y."/>
            <person name="Zimin A.V."/>
            <person name="Baldwin J."/>
            <person name="Abdouelleil A."/>
            <person name="Abdulkadir J."/>
            <person name="Abebe A."/>
            <person name="Abera B."/>
            <person name="Abreu J."/>
            <person name="Acer S.C."/>
            <person name="Aftuck L."/>
            <person name="Alexander A."/>
            <person name="An P."/>
            <person name="Anderson E."/>
            <person name="Anderson S."/>
            <person name="Arachi H."/>
            <person name="Azer M."/>
            <person name="Bachantsang P."/>
            <person name="Barry A."/>
            <person name="Bayul T."/>
            <person name="Berlin A."/>
            <person name="Bessette D."/>
            <person name="Bloom T."/>
            <person name="Blye J."/>
            <person name="Boguslavskiy L."/>
            <person name="Bonnet C."/>
            <person name="Boukhgalter B."/>
            <person name="Bourzgui I."/>
            <person name="Brown A."/>
            <person name="Cahill P."/>
            <person name="Channer S."/>
            <person name="Cheshatsang Y."/>
            <person name="Chuda L."/>
            <person name="Citroen M."/>
            <person name="Collymore A."/>
            <person name="Cooke P."/>
            <person name="Costello M."/>
            <person name="D'Aco K."/>
            <person name="Daza R."/>
            <person name="De Haan G."/>
            <person name="DeGray S."/>
            <person name="DeMaso C."/>
            <person name="Dhargay N."/>
            <person name="Dooley K."/>
            <person name="Dooley E."/>
            <person name="Doricent M."/>
            <person name="Dorje P."/>
            <person name="Dorjee K."/>
            <person name="Dupes A."/>
            <person name="Elong R."/>
            <person name="Falk J."/>
            <person name="Farina A."/>
            <person name="Faro S."/>
            <person name="Ferguson D."/>
            <person name="Fisher S."/>
            <person name="Foley C.D."/>
            <person name="Franke A."/>
            <person name="Friedrich D."/>
            <person name="Gadbois L."/>
            <person name="Gearin G."/>
            <person name="Gearin C.R."/>
            <person name="Giannoukos G."/>
            <person name="Goode T."/>
            <person name="Graham J."/>
            <person name="Grandbois E."/>
            <person name="Grewal S."/>
            <person name="Gyaltsen K."/>
            <person name="Hafez N."/>
            <person name="Hagos B."/>
            <person name="Hall J."/>
            <person name="Henson C."/>
            <person name="Hollinger A."/>
            <person name="Honan T."/>
            <person name="Huard M.D."/>
            <person name="Hughes L."/>
            <person name="Hurhula B."/>
            <person name="Husby M.E."/>
            <person name="Kamat A."/>
            <person name="Kanga B."/>
            <person name="Kashin S."/>
            <person name="Khazanovich D."/>
            <person name="Kisner P."/>
            <person name="Lance K."/>
            <person name="Lara M."/>
            <person name="Lee W."/>
            <person name="Lennon N."/>
            <person name="Letendre F."/>
            <person name="LeVine R."/>
            <person name="Lipovsky A."/>
            <person name="Liu X."/>
            <person name="Liu J."/>
            <person name="Liu S."/>
            <person name="Lokyitsang T."/>
            <person name="Lokyitsang Y."/>
            <person name="Lubonja R."/>
            <person name="Lui A."/>
            <person name="MacDonald P."/>
            <person name="Magnisalis V."/>
            <person name="Maru K."/>
            <person name="Matthews C."/>
            <person name="McCusker W."/>
            <person name="McDonough S."/>
            <person name="Mehta T."/>
            <person name="Meldrim J."/>
            <person name="Meneus L."/>
            <person name="Mihai O."/>
            <person name="Mihalev A."/>
            <person name="Mihova T."/>
            <person name="Mittelman R."/>
            <person name="Mlenga V."/>
            <person name="Montmayeur A."/>
            <person name="Mulrain L."/>
            <person name="Navidi A."/>
            <person name="Naylor J."/>
            <person name="Negash T."/>
            <person name="Nguyen T."/>
            <person name="Nguyen N."/>
            <person name="Nicol R."/>
            <person name="Norbu C."/>
            <person name="Norbu N."/>
            <person name="Novod N."/>
            <person name="O'Neill B."/>
            <person name="Osman S."/>
            <person name="Markiewicz E."/>
            <person name="Oyono O.L."/>
            <person name="Patti C."/>
            <person name="Phunkhang P."/>
            <person name="Pierre F."/>
            <person name="Priest M."/>
            <person name="Raghuraman S."/>
            <person name="Rege F."/>
            <person name="Reyes R."/>
            <person name="Rise C."/>
            <person name="Rogov P."/>
            <person name="Ross K."/>
            <person name="Ryan E."/>
            <person name="Settipalli S."/>
            <person name="Shea T."/>
            <person name="Sherpa N."/>
            <person name="Shi L."/>
            <person name="Shih D."/>
            <person name="Sparrow T."/>
            <person name="Spaulding J."/>
            <person name="Stalker J."/>
            <person name="Stange-Thomann N."/>
            <person name="Stavropoulos S."/>
            <person name="Stone C."/>
            <person name="Strader C."/>
            <person name="Tesfaye S."/>
            <person name="Thomson T."/>
            <person name="Thoulutsang Y."/>
            <person name="Thoulutsang D."/>
            <person name="Topham K."/>
            <person name="Topping I."/>
            <person name="Tsamla T."/>
            <person name="Vassiliev H."/>
            <person name="Vo A."/>
            <person name="Wangchuk T."/>
            <person name="Wangdi T."/>
            <person name="Weiand M."/>
            <person name="Wilkinson J."/>
            <person name="Wilson A."/>
            <person name="Yadav S."/>
            <person name="Young G."/>
            <person name="Yu Q."/>
            <person name="Zembek L."/>
            <person name="Zhong D."/>
            <person name="Zimmer A."/>
            <person name="Zwirko Z."/>
            <person name="Jaffe D.B."/>
            <person name="Alvarez P."/>
            <person name="Brockman W."/>
            <person name="Butler J."/>
            <person name="Chin C."/>
            <person name="Gnerre S."/>
            <person name="Grabherr M."/>
            <person name="Kleber M."/>
            <person name="Mauceli E."/>
            <person name="MacCallum I."/>
        </authorList>
    </citation>
    <scope>NUCLEOTIDE SEQUENCE [LARGE SCALE GENOMIC DNA]</scope>
    <source>
        <strain evidence="5">Tucson 14030-0811.24</strain>
    </source>
</reference>
<organism evidence="4 5">
    <name type="scientific">Drosophila willistoni</name>
    <name type="common">Fruit fly</name>
    <dbReference type="NCBI Taxonomy" id="7260"/>
    <lineage>
        <taxon>Eukaryota</taxon>
        <taxon>Metazoa</taxon>
        <taxon>Ecdysozoa</taxon>
        <taxon>Arthropoda</taxon>
        <taxon>Hexapoda</taxon>
        <taxon>Insecta</taxon>
        <taxon>Pterygota</taxon>
        <taxon>Neoptera</taxon>
        <taxon>Endopterygota</taxon>
        <taxon>Diptera</taxon>
        <taxon>Brachycera</taxon>
        <taxon>Muscomorpha</taxon>
        <taxon>Ephydroidea</taxon>
        <taxon>Drosophilidae</taxon>
        <taxon>Drosophila</taxon>
        <taxon>Sophophora</taxon>
    </lineage>
</organism>
<dbReference type="FunFam" id="3.15.10.30:FF:000001">
    <property type="entry name" value="Takeout-like protein 1"/>
    <property type="match status" value="1"/>
</dbReference>
<sequence length="285" mass="32504">MTKNMEKVAHKYIVCLVKVSQLQIKESAKMLCVKRFDFVLIVLFGLLDLDHGKQFPAPIKRCRMDDEACLVQQGEMFFKTFKHGIPELGVDSIDPLDLGTLTIDSGEQSASLQFKLVLTNAKLYNLGSSTSVKSLKGFIKDPKKNLKLTLVIYAPELELHAQYDVNGKVLILPIVSKGNVIIRLKKMTGKSRIIAEPQKRDDGKTYLNIIDYKTVSKMEGGHFNMSNLFNDNVELRESTLKVLNDEWEALAMDIQPRINEACDRVLKKALQRFWNDIPYDEFFEN</sequence>
<comment type="similarity">
    <text evidence="3">Belongs to the TO family.</text>
</comment>
<dbReference type="PANTHER" id="PTHR11008:SF32">
    <property type="entry name" value="CIRCADIAN CLOCK-CONTROLLED PROTEIN DAYWAKE-RELATED"/>
    <property type="match status" value="1"/>
</dbReference>
<dbReference type="FunCoup" id="B4MSH3">
    <property type="interactions" value="15"/>
</dbReference>